<dbReference type="Proteomes" id="UP000663823">
    <property type="component" value="Unassembled WGS sequence"/>
</dbReference>
<evidence type="ECO:0000313" key="2">
    <source>
        <dbReference type="EMBL" id="CAF1242541.1"/>
    </source>
</evidence>
<keyword evidence="7" id="KW-1185">Reference proteome</keyword>
<dbReference type="AlphaFoldDB" id="A0A815TRD0"/>
<dbReference type="PANTHER" id="PTHR31017:SF1">
    <property type="entry name" value="LATE SECRETORY PATHWAY PROTEIN AVL9 HOMOLOG"/>
    <property type="match status" value="1"/>
</dbReference>
<reference evidence="4" key="1">
    <citation type="submission" date="2021-02" db="EMBL/GenBank/DDBJ databases">
        <authorList>
            <person name="Nowell W R."/>
        </authorList>
    </citation>
    <scope>NUCLEOTIDE SEQUENCE</scope>
</reference>
<organism evidence="4 8">
    <name type="scientific">Rotaria sordida</name>
    <dbReference type="NCBI Taxonomy" id="392033"/>
    <lineage>
        <taxon>Eukaryota</taxon>
        <taxon>Metazoa</taxon>
        <taxon>Spiralia</taxon>
        <taxon>Gnathifera</taxon>
        <taxon>Rotifera</taxon>
        <taxon>Eurotatoria</taxon>
        <taxon>Bdelloidea</taxon>
        <taxon>Philodinida</taxon>
        <taxon>Philodinidae</taxon>
        <taxon>Rotaria</taxon>
    </lineage>
</organism>
<dbReference type="Proteomes" id="UP000663854">
    <property type="component" value="Unassembled WGS sequence"/>
</dbReference>
<dbReference type="InterPro" id="IPR051731">
    <property type="entry name" value="DENND11/AVL9_GEFs"/>
</dbReference>
<accession>A0A815TRD0</accession>
<evidence type="ECO:0000313" key="7">
    <source>
        <dbReference type="Proteomes" id="UP000663870"/>
    </source>
</evidence>
<protein>
    <recommendedName>
        <fullName evidence="1">AVL9/DENND6 domain-containing protein</fullName>
    </recommendedName>
</protein>
<dbReference type="EMBL" id="CAJOAX010035571">
    <property type="protein sequence ID" value="CAF4262903.1"/>
    <property type="molecule type" value="Genomic_DNA"/>
</dbReference>
<evidence type="ECO:0000313" key="6">
    <source>
        <dbReference type="EMBL" id="CAF4262903.1"/>
    </source>
</evidence>
<dbReference type="Pfam" id="PF09794">
    <property type="entry name" value="Avl9"/>
    <property type="match status" value="1"/>
</dbReference>
<name>A0A815TRD0_9BILA</name>
<dbReference type="EMBL" id="CAJNOH010003449">
    <property type="protein sequence ID" value="CAF1336834.1"/>
    <property type="molecule type" value="Genomic_DNA"/>
</dbReference>
<dbReference type="EMBL" id="CAJNOU010006649">
    <property type="protein sequence ID" value="CAF1509369.1"/>
    <property type="molecule type" value="Genomic_DNA"/>
</dbReference>
<comment type="caution">
    <text evidence="4">The sequence shown here is derived from an EMBL/GenBank/DDBJ whole genome shotgun (WGS) entry which is preliminary data.</text>
</comment>
<dbReference type="EMBL" id="CAJNOO010002170">
    <property type="protein sequence ID" value="CAF1242541.1"/>
    <property type="molecule type" value="Genomic_DNA"/>
</dbReference>
<dbReference type="InterPro" id="IPR018307">
    <property type="entry name" value="ABL9/DENND6_dom"/>
</dbReference>
<dbReference type="PANTHER" id="PTHR31017">
    <property type="entry name" value="LATE SECRETORY PATHWAY PROTEIN AVL9-RELATED"/>
    <property type="match status" value="1"/>
</dbReference>
<evidence type="ECO:0000313" key="3">
    <source>
        <dbReference type="EMBL" id="CAF1336834.1"/>
    </source>
</evidence>
<evidence type="ECO:0000313" key="5">
    <source>
        <dbReference type="EMBL" id="CAF1594702.1"/>
    </source>
</evidence>
<proteinExistence type="predicted"/>
<evidence type="ECO:0000313" key="4">
    <source>
        <dbReference type="EMBL" id="CAF1509369.1"/>
    </source>
</evidence>
<evidence type="ECO:0000259" key="1">
    <source>
        <dbReference type="Pfam" id="PF09794"/>
    </source>
</evidence>
<dbReference type="GO" id="GO:0005737">
    <property type="term" value="C:cytoplasm"/>
    <property type="evidence" value="ECO:0007669"/>
    <property type="project" value="TreeGrafter"/>
</dbReference>
<dbReference type="EMBL" id="CAJNOL010004781">
    <property type="protein sequence ID" value="CAF1594702.1"/>
    <property type="molecule type" value="Genomic_DNA"/>
</dbReference>
<dbReference type="Proteomes" id="UP000663870">
    <property type="component" value="Unassembled WGS sequence"/>
</dbReference>
<gene>
    <name evidence="5" type="ORF">JXQ802_LOCUS47602</name>
    <name evidence="6" type="ORF">OTI717_LOCUS40831</name>
    <name evidence="3" type="ORF">PYM288_LOCUS31694</name>
    <name evidence="2" type="ORF">RFH988_LOCUS26744</name>
    <name evidence="4" type="ORF">SEV965_LOCUS36478</name>
</gene>
<evidence type="ECO:0000313" key="8">
    <source>
        <dbReference type="Proteomes" id="UP000663889"/>
    </source>
</evidence>
<dbReference type="OrthoDB" id="26278at2759"/>
<dbReference type="Proteomes" id="UP000663882">
    <property type="component" value="Unassembled WGS sequence"/>
</dbReference>
<dbReference type="Proteomes" id="UP000663889">
    <property type="component" value="Unassembled WGS sequence"/>
</dbReference>
<sequence length="87" mass="10144">MIKQESNSSEKIIEYSYPLLNEPIDERWSNLGRLALPNGVHQRENDLIYFHFSSLNNQDDYYKTLFGIASYRQIDANTVTNKDADIT</sequence>
<feature type="domain" description="AVL9/DENND6" evidence="1">
    <location>
        <begin position="13"/>
        <end position="87"/>
    </location>
</feature>